<feature type="binding site" evidence="7">
    <location>
        <position position="44"/>
    </location>
    <ligand>
        <name>ATP</name>
        <dbReference type="ChEBI" id="CHEBI:30616"/>
    </ligand>
</feature>
<dbReference type="SMART" id="SM00220">
    <property type="entry name" value="S_TKc"/>
    <property type="match status" value="1"/>
</dbReference>
<evidence type="ECO:0000256" key="9">
    <source>
        <dbReference type="SAM" id="Phobius"/>
    </source>
</evidence>
<sequence length="513" mass="53593">MSAPRSSPPPAIQGFEFQRPLGSGGFADVFLYEQARPRRTVAIKVLRAGLTTDRERDAFEAEANLMASLSTHPSIVTIYQADIAADGRPYLAMEYCPNPNLAVRLKSGRLAVADALRIGIQVAGAVETVHRAGILHRDIKPANVLVTAYDRPALTDFGIAGALLDGSADLAGLSIPWSPPEAFGAEIPNEVALDVYALGATVYSLLAGRSPFELPGRSINSHELIERIRSAPLPPLGRADAPASLDRVLAISMAKAPQGRFTTALEFGRALQRIQVELSLAVTTADVLDDALPQERVEEEDDGNTRIRGIVSIDPVPRPVAPRAAAPALAEISGVPAFDLERTMARGSAASFVAPAPLSEPRAPVQEPPRSAPAPARRRRPLVLTGIAVLAAASVAGGAALVAAMPTSTADPRRTTAPEAPADPVGRVDVPAVTGLTGAVGADGVVFTWTNPQPEDGDRFLWAPAGTGSIPDPRTQEESTVTVPADASGQTCLEVTLLRQSGRASAPTTACAP</sequence>
<dbReference type="RefSeq" id="WP_127887244.1">
    <property type="nucleotide sequence ID" value="NZ_CP028137.1"/>
</dbReference>
<keyword evidence="3" id="KW-0808">Transferase</keyword>
<dbReference type="SUPFAM" id="SSF56112">
    <property type="entry name" value="Protein kinase-like (PK-like)"/>
    <property type="match status" value="1"/>
</dbReference>
<keyword evidence="9" id="KW-0812">Transmembrane</keyword>
<dbReference type="PROSITE" id="PS50011">
    <property type="entry name" value="PROTEIN_KINASE_DOM"/>
    <property type="match status" value="1"/>
</dbReference>
<keyword evidence="6 7" id="KW-0067">ATP-binding</keyword>
<evidence type="ECO:0000256" key="2">
    <source>
        <dbReference type="ARBA" id="ARBA00022527"/>
    </source>
</evidence>
<proteinExistence type="predicted"/>
<evidence type="ECO:0000256" key="3">
    <source>
        <dbReference type="ARBA" id="ARBA00022679"/>
    </source>
</evidence>
<dbReference type="PROSITE" id="PS00108">
    <property type="entry name" value="PROTEIN_KINASE_ST"/>
    <property type="match status" value="1"/>
</dbReference>
<gene>
    <name evidence="11" type="ORF">C1I64_11160</name>
</gene>
<dbReference type="EC" id="2.7.11.1" evidence="1"/>
<keyword evidence="9" id="KW-1133">Transmembrane helix</keyword>
<dbReference type="Proteomes" id="UP000285317">
    <property type="component" value="Chromosome"/>
</dbReference>
<evidence type="ECO:0000256" key="7">
    <source>
        <dbReference type="PROSITE-ProRule" id="PRU10141"/>
    </source>
</evidence>
<organism evidence="11 12">
    <name type="scientific">Rathayibacter festucae DSM 15932</name>
    <dbReference type="NCBI Taxonomy" id="1328866"/>
    <lineage>
        <taxon>Bacteria</taxon>
        <taxon>Bacillati</taxon>
        <taxon>Actinomycetota</taxon>
        <taxon>Actinomycetes</taxon>
        <taxon>Micrococcales</taxon>
        <taxon>Microbacteriaceae</taxon>
        <taxon>Rathayibacter</taxon>
    </lineage>
</organism>
<evidence type="ECO:0000256" key="6">
    <source>
        <dbReference type="ARBA" id="ARBA00022840"/>
    </source>
</evidence>
<dbReference type="InterPro" id="IPR000719">
    <property type="entry name" value="Prot_kinase_dom"/>
</dbReference>
<dbReference type="AlphaFoldDB" id="A0A3Q9UZ42"/>
<keyword evidence="2 11" id="KW-0723">Serine/threonine-protein kinase</keyword>
<dbReference type="CDD" id="cd14014">
    <property type="entry name" value="STKc_PknB_like"/>
    <property type="match status" value="1"/>
</dbReference>
<feature type="region of interest" description="Disordered" evidence="8">
    <location>
        <begin position="407"/>
        <end position="428"/>
    </location>
</feature>
<name>A0A3Q9UZ42_9MICO</name>
<dbReference type="InterPro" id="IPR017441">
    <property type="entry name" value="Protein_kinase_ATP_BS"/>
</dbReference>
<evidence type="ECO:0000256" key="5">
    <source>
        <dbReference type="ARBA" id="ARBA00022777"/>
    </source>
</evidence>
<dbReference type="EMBL" id="CP028137">
    <property type="protein sequence ID" value="AZZ52547.1"/>
    <property type="molecule type" value="Genomic_DNA"/>
</dbReference>
<feature type="domain" description="Protein kinase" evidence="10">
    <location>
        <begin position="15"/>
        <end position="338"/>
    </location>
</feature>
<keyword evidence="4 7" id="KW-0547">Nucleotide-binding</keyword>
<dbReference type="PROSITE" id="PS00107">
    <property type="entry name" value="PROTEIN_KINASE_ATP"/>
    <property type="match status" value="1"/>
</dbReference>
<dbReference type="Pfam" id="PF00069">
    <property type="entry name" value="Pkinase"/>
    <property type="match status" value="1"/>
</dbReference>
<dbReference type="PANTHER" id="PTHR43289">
    <property type="entry name" value="MITOGEN-ACTIVATED PROTEIN KINASE KINASE KINASE 20-RELATED"/>
    <property type="match status" value="1"/>
</dbReference>
<dbReference type="Gene3D" id="1.10.510.10">
    <property type="entry name" value="Transferase(Phosphotransferase) domain 1"/>
    <property type="match status" value="1"/>
</dbReference>
<keyword evidence="5 11" id="KW-0418">Kinase</keyword>
<dbReference type="PANTHER" id="PTHR43289:SF6">
    <property type="entry name" value="SERINE_THREONINE-PROTEIN KINASE NEKL-3"/>
    <property type="match status" value="1"/>
</dbReference>
<reference evidence="11 12" key="1">
    <citation type="submission" date="2018-03" db="EMBL/GenBank/DDBJ databases">
        <title>Bacteriophage NCPPB3778 and a type I-E CRISPR drive the evolution of the US Biological Select Agent, Rathayibacter toxicus.</title>
        <authorList>
            <person name="Davis E.W.II."/>
            <person name="Tabima J.F."/>
            <person name="Weisberg A.J."/>
            <person name="Dantas Lopes L."/>
            <person name="Wiseman M.S."/>
            <person name="Wiseman M.S."/>
            <person name="Pupko T."/>
            <person name="Belcher M.S."/>
            <person name="Sechler A.J."/>
            <person name="Tancos M.A."/>
            <person name="Schroeder B.K."/>
            <person name="Murray T.D."/>
            <person name="Luster D.G."/>
            <person name="Schneider W.L."/>
            <person name="Rogers E."/>
            <person name="Andreote F.D."/>
            <person name="Grunwald N.J."/>
            <person name="Putnam M.L."/>
            <person name="Chang J.H."/>
        </authorList>
    </citation>
    <scope>NUCLEOTIDE SEQUENCE [LARGE SCALE GENOMIC DNA]</scope>
    <source>
        <strain evidence="11 12">DSM 15932</strain>
    </source>
</reference>
<keyword evidence="9" id="KW-0472">Membrane</keyword>
<dbReference type="GO" id="GO:0005524">
    <property type="term" value="F:ATP binding"/>
    <property type="evidence" value="ECO:0007669"/>
    <property type="project" value="UniProtKB-UniRule"/>
</dbReference>
<dbReference type="Gene3D" id="3.30.200.20">
    <property type="entry name" value="Phosphorylase Kinase, domain 1"/>
    <property type="match status" value="1"/>
</dbReference>
<feature type="region of interest" description="Disordered" evidence="8">
    <location>
        <begin position="357"/>
        <end position="378"/>
    </location>
</feature>
<evidence type="ECO:0000256" key="1">
    <source>
        <dbReference type="ARBA" id="ARBA00012513"/>
    </source>
</evidence>
<dbReference type="GO" id="GO:0004674">
    <property type="term" value="F:protein serine/threonine kinase activity"/>
    <property type="evidence" value="ECO:0007669"/>
    <property type="project" value="UniProtKB-KW"/>
</dbReference>
<dbReference type="KEGG" id="rfs:C1I64_11160"/>
<evidence type="ECO:0000313" key="11">
    <source>
        <dbReference type="EMBL" id="AZZ52547.1"/>
    </source>
</evidence>
<evidence type="ECO:0000259" key="10">
    <source>
        <dbReference type="PROSITE" id="PS50011"/>
    </source>
</evidence>
<dbReference type="InterPro" id="IPR008271">
    <property type="entry name" value="Ser/Thr_kinase_AS"/>
</dbReference>
<protein>
    <recommendedName>
        <fullName evidence="1">non-specific serine/threonine protein kinase</fullName>
        <ecNumber evidence="1">2.7.11.1</ecNumber>
    </recommendedName>
</protein>
<dbReference type="InterPro" id="IPR011009">
    <property type="entry name" value="Kinase-like_dom_sf"/>
</dbReference>
<feature type="transmembrane region" description="Helical" evidence="9">
    <location>
        <begin position="382"/>
        <end position="404"/>
    </location>
</feature>
<evidence type="ECO:0000256" key="8">
    <source>
        <dbReference type="SAM" id="MobiDB-lite"/>
    </source>
</evidence>
<accession>A0A3Q9UZ42</accession>
<evidence type="ECO:0000313" key="12">
    <source>
        <dbReference type="Proteomes" id="UP000285317"/>
    </source>
</evidence>
<evidence type="ECO:0000256" key="4">
    <source>
        <dbReference type="ARBA" id="ARBA00022741"/>
    </source>
</evidence>